<evidence type="ECO:0000313" key="2">
    <source>
        <dbReference type="Proteomes" id="UP000585614"/>
    </source>
</evidence>
<name>A0A7J7UWX8_RHIFE</name>
<comment type="caution">
    <text evidence="1">The sequence shown here is derived from an EMBL/GenBank/DDBJ whole genome shotgun (WGS) entry which is preliminary data.</text>
</comment>
<dbReference type="AlphaFoldDB" id="A0A7J7UWX8"/>
<proteinExistence type="predicted"/>
<dbReference type="Proteomes" id="UP000585614">
    <property type="component" value="Unassembled WGS sequence"/>
</dbReference>
<sequence>MCLYPPEVVMRPGSGWVGSQAATVCYFGHHGQWRLPRTSRSLALFLEKDSKERDCEVGPFFHLFVHEAPLFLIPPHPQTAHTLAALVSGFLNATITLLRWLFLTGSMGKEVLVFWPGENRP</sequence>
<evidence type="ECO:0000313" key="1">
    <source>
        <dbReference type="EMBL" id="KAF6317427.1"/>
    </source>
</evidence>
<organism evidence="1 2">
    <name type="scientific">Rhinolophus ferrumequinum</name>
    <name type="common">Greater horseshoe bat</name>
    <dbReference type="NCBI Taxonomy" id="59479"/>
    <lineage>
        <taxon>Eukaryota</taxon>
        <taxon>Metazoa</taxon>
        <taxon>Chordata</taxon>
        <taxon>Craniata</taxon>
        <taxon>Vertebrata</taxon>
        <taxon>Euteleostomi</taxon>
        <taxon>Mammalia</taxon>
        <taxon>Eutheria</taxon>
        <taxon>Laurasiatheria</taxon>
        <taxon>Chiroptera</taxon>
        <taxon>Yinpterochiroptera</taxon>
        <taxon>Rhinolophoidea</taxon>
        <taxon>Rhinolophidae</taxon>
        <taxon>Rhinolophinae</taxon>
        <taxon>Rhinolophus</taxon>
    </lineage>
</organism>
<protein>
    <submittedName>
        <fullName evidence="1">Uncharacterized protein</fullName>
    </submittedName>
</protein>
<gene>
    <name evidence="1" type="ORF">mRhiFer1_008489</name>
</gene>
<dbReference type="EMBL" id="JACAGC010000015">
    <property type="protein sequence ID" value="KAF6317427.1"/>
    <property type="molecule type" value="Genomic_DNA"/>
</dbReference>
<accession>A0A7J7UWX8</accession>
<reference evidence="1 2" key="1">
    <citation type="journal article" date="2020" name="Nature">
        <title>Six reference-quality genomes reveal evolution of bat adaptations.</title>
        <authorList>
            <person name="Jebb D."/>
            <person name="Huang Z."/>
            <person name="Pippel M."/>
            <person name="Hughes G.M."/>
            <person name="Lavrichenko K."/>
            <person name="Devanna P."/>
            <person name="Winkler S."/>
            <person name="Jermiin L.S."/>
            <person name="Skirmuntt E.C."/>
            <person name="Katzourakis A."/>
            <person name="Burkitt-Gray L."/>
            <person name="Ray D.A."/>
            <person name="Sullivan K.A.M."/>
            <person name="Roscito J.G."/>
            <person name="Kirilenko B.M."/>
            <person name="Davalos L.M."/>
            <person name="Corthals A.P."/>
            <person name="Power M.L."/>
            <person name="Jones G."/>
            <person name="Ransome R.D."/>
            <person name="Dechmann D.K.N."/>
            <person name="Locatelli A.G."/>
            <person name="Puechmaille S.J."/>
            <person name="Fedrigo O."/>
            <person name="Jarvis E.D."/>
            <person name="Hiller M."/>
            <person name="Vernes S.C."/>
            <person name="Myers E.W."/>
            <person name="Teeling E.C."/>
        </authorList>
    </citation>
    <scope>NUCLEOTIDE SEQUENCE [LARGE SCALE GENOMIC DNA]</scope>
    <source>
        <strain evidence="1">MRhiFer1</strain>
        <tissue evidence="1">Lung</tissue>
    </source>
</reference>